<sequence>MRAFIAGVGVSLAMLSGAAQAASEFSNILVFGDSLSDNGNIPKLFGINVPAPPYYMNRFSNGPVYAEYLNGLLSVPAGNFTDYAIGGAQAGTGNIGGLPNAGVSQEIDRYLATNPHPGARDLTVVWAGANDYFGALPGIQALPTSQQTAALQTQVNTTVGNIVADVTRLAQAGVTNFVVPNLPNLGATPDFNTSPTNSATATQISTIHNQLLPTALAALQAQYHVNIIVVDVSALNAQVLADPTKFGVTNTTQQCLLNAACVAQKLPYLFWDGVHPTEQSHALLAQYFASTIDAPTVVGAQGELAIIAIQNTFDAITSRTQALRDGASGLLLSDLGGTGGGSGIANPDKPFAAFVSGTHGWGKRDDRTTAAGFNYTADNVYAGLDYRITPNLVAGGLFGYGTTKGDLHGSMGEADLDSYQGALYATYFQGGFYGTLGGTYVGDSWGKLNRNTFVVGEVAAATSQGRTAGLKFETGYVFDVGGVHLGPVGEVRYANIRIDGYSESGADGMNQQVDHQNFDTLVGAFGGQLSFTAGFGEVSLSPHLRVTYDHEFKDGPRDIITRLVSQPLLTNATLLDTPARDSVRIGGGVDIGMGANMSALVDFNATTSRSDGNDYQATAKLRLSF</sequence>
<evidence type="ECO:0000313" key="5">
    <source>
        <dbReference type="Proteomes" id="UP000646365"/>
    </source>
</evidence>
<feature type="domain" description="Autotransporter" evidence="3">
    <location>
        <begin position="346"/>
        <end position="625"/>
    </location>
</feature>
<dbReference type="RefSeq" id="WP_189051912.1">
    <property type="nucleotide sequence ID" value="NZ_BMJQ01000023.1"/>
</dbReference>
<dbReference type="Pfam" id="PF00657">
    <property type="entry name" value="Lipase_GDSL"/>
    <property type="match status" value="1"/>
</dbReference>
<reference evidence="4" key="1">
    <citation type="journal article" date="2014" name="Int. J. Syst. Evol. Microbiol.">
        <title>Complete genome sequence of Corynebacterium casei LMG S-19264T (=DSM 44701T), isolated from a smear-ripened cheese.</title>
        <authorList>
            <consortium name="US DOE Joint Genome Institute (JGI-PGF)"/>
            <person name="Walter F."/>
            <person name="Albersmeier A."/>
            <person name="Kalinowski J."/>
            <person name="Ruckert C."/>
        </authorList>
    </citation>
    <scope>NUCLEOTIDE SEQUENCE</scope>
    <source>
        <strain evidence="4">CGMCC 1.15725</strain>
    </source>
</reference>
<dbReference type="PANTHER" id="PTHR45648:SF22">
    <property type="entry name" value="GDSL LIPASE_ACYLHYDROLASE FAMILY PROTEIN (AFU_ORTHOLOGUE AFUA_4G14700)"/>
    <property type="match status" value="1"/>
</dbReference>
<dbReference type="Gene3D" id="2.40.128.130">
    <property type="entry name" value="Autotransporter beta-domain"/>
    <property type="match status" value="1"/>
</dbReference>
<evidence type="ECO:0000256" key="2">
    <source>
        <dbReference type="SAM" id="SignalP"/>
    </source>
</evidence>
<dbReference type="InterPro" id="IPR036709">
    <property type="entry name" value="Autotransporte_beta_dom_sf"/>
</dbReference>
<comment type="caution">
    <text evidence="4">The sequence shown here is derived from an EMBL/GenBank/DDBJ whole genome shotgun (WGS) entry which is preliminary data.</text>
</comment>
<dbReference type="GO" id="GO:0019867">
    <property type="term" value="C:outer membrane"/>
    <property type="evidence" value="ECO:0007669"/>
    <property type="project" value="InterPro"/>
</dbReference>
<feature type="chain" id="PRO_5035168093" evidence="2">
    <location>
        <begin position="22"/>
        <end position="625"/>
    </location>
</feature>
<reference evidence="4" key="2">
    <citation type="submission" date="2020-09" db="EMBL/GenBank/DDBJ databases">
        <authorList>
            <person name="Sun Q."/>
            <person name="Zhou Y."/>
        </authorList>
    </citation>
    <scope>NUCLEOTIDE SEQUENCE</scope>
    <source>
        <strain evidence="4">CGMCC 1.15725</strain>
    </source>
</reference>
<keyword evidence="2" id="KW-0732">Signal</keyword>
<dbReference type="InterPro" id="IPR006315">
    <property type="entry name" value="OM_autotransptr_brl_dom"/>
</dbReference>
<dbReference type="SMART" id="SM00869">
    <property type="entry name" value="Autotransporter"/>
    <property type="match status" value="1"/>
</dbReference>
<dbReference type="InterPro" id="IPR001087">
    <property type="entry name" value="GDSL"/>
</dbReference>
<name>A0A8J3E7N2_9PROT</name>
<organism evidence="4 5">
    <name type="scientific">Aliidongia dinghuensis</name>
    <dbReference type="NCBI Taxonomy" id="1867774"/>
    <lineage>
        <taxon>Bacteria</taxon>
        <taxon>Pseudomonadati</taxon>
        <taxon>Pseudomonadota</taxon>
        <taxon>Alphaproteobacteria</taxon>
        <taxon>Rhodospirillales</taxon>
        <taxon>Dongiaceae</taxon>
        <taxon>Aliidongia</taxon>
    </lineage>
</organism>
<dbReference type="Proteomes" id="UP000646365">
    <property type="component" value="Unassembled WGS sequence"/>
</dbReference>
<dbReference type="SUPFAM" id="SSF52266">
    <property type="entry name" value="SGNH hydrolase"/>
    <property type="match status" value="1"/>
</dbReference>
<evidence type="ECO:0000256" key="1">
    <source>
        <dbReference type="ARBA" id="ARBA00022801"/>
    </source>
</evidence>
<dbReference type="PANTHER" id="PTHR45648">
    <property type="entry name" value="GDSL LIPASE/ACYLHYDROLASE FAMILY PROTEIN (AFU_ORTHOLOGUE AFUA_4G14700)"/>
    <property type="match status" value="1"/>
</dbReference>
<keyword evidence="1" id="KW-0378">Hydrolase</keyword>
<dbReference type="PROSITE" id="PS51208">
    <property type="entry name" value="AUTOTRANSPORTER"/>
    <property type="match status" value="1"/>
</dbReference>
<evidence type="ECO:0000259" key="3">
    <source>
        <dbReference type="PROSITE" id="PS51208"/>
    </source>
</evidence>
<feature type="signal peptide" evidence="2">
    <location>
        <begin position="1"/>
        <end position="21"/>
    </location>
</feature>
<dbReference type="AlphaFoldDB" id="A0A8J3E7N2"/>
<gene>
    <name evidence="4" type="ORF">GCM10011611_60310</name>
</gene>
<keyword evidence="5" id="KW-1185">Reference proteome</keyword>
<dbReference type="Gene3D" id="3.40.50.1110">
    <property type="entry name" value="SGNH hydrolase"/>
    <property type="match status" value="1"/>
</dbReference>
<dbReference type="CDD" id="cd01846">
    <property type="entry name" value="fatty_acyltransferase_like"/>
    <property type="match status" value="1"/>
</dbReference>
<dbReference type="InterPro" id="IPR005546">
    <property type="entry name" value="Autotransporte_beta"/>
</dbReference>
<evidence type="ECO:0000313" key="4">
    <source>
        <dbReference type="EMBL" id="GGF45817.1"/>
    </source>
</evidence>
<dbReference type="GO" id="GO:0016788">
    <property type="term" value="F:hydrolase activity, acting on ester bonds"/>
    <property type="evidence" value="ECO:0007669"/>
    <property type="project" value="InterPro"/>
</dbReference>
<dbReference type="SUPFAM" id="SSF103515">
    <property type="entry name" value="Autotransporter"/>
    <property type="match status" value="1"/>
</dbReference>
<dbReference type="InterPro" id="IPR036514">
    <property type="entry name" value="SGNH_hydro_sf"/>
</dbReference>
<dbReference type="EMBL" id="BMJQ01000023">
    <property type="protein sequence ID" value="GGF45817.1"/>
    <property type="molecule type" value="Genomic_DNA"/>
</dbReference>
<proteinExistence type="predicted"/>
<accession>A0A8J3E7N2</accession>
<dbReference type="NCBIfam" id="TIGR01414">
    <property type="entry name" value="autotrans_barl"/>
    <property type="match status" value="1"/>
</dbReference>
<dbReference type="InterPro" id="IPR051058">
    <property type="entry name" value="GDSL_Est/Lipase"/>
</dbReference>
<dbReference type="Pfam" id="PF03797">
    <property type="entry name" value="Autotransporter"/>
    <property type="match status" value="1"/>
</dbReference>
<protein>
    <submittedName>
        <fullName evidence="4">Exported lipase</fullName>
    </submittedName>
</protein>